<comment type="caution">
    <text evidence="2">The sequence shown here is derived from an EMBL/GenBank/DDBJ whole genome shotgun (WGS) entry which is preliminary data.</text>
</comment>
<dbReference type="RefSeq" id="WP_160850058.1">
    <property type="nucleotide sequence ID" value="NZ_WMEQ01000013.1"/>
</dbReference>
<keyword evidence="1" id="KW-0472">Membrane</keyword>
<keyword evidence="1" id="KW-0812">Transmembrane</keyword>
<dbReference type="AlphaFoldDB" id="A0A6I5A1W1"/>
<gene>
    <name evidence="2" type="ORF">GLW05_15590</name>
</gene>
<keyword evidence="1" id="KW-1133">Transmembrane helix</keyword>
<organism evidence="2 3">
    <name type="scientific">Pontibacillus yanchengensis</name>
    <dbReference type="NCBI Taxonomy" id="462910"/>
    <lineage>
        <taxon>Bacteria</taxon>
        <taxon>Bacillati</taxon>
        <taxon>Bacillota</taxon>
        <taxon>Bacilli</taxon>
        <taxon>Bacillales</taxon>
        <taxon>Bacillaceae</taxon>
        <taxon>Pontibacillus</taxon>
    </lineage>
</organism>
<accession>A0A6I5A1W1</accession>
<dbReference type="EMBL" id="WMEQ01000013">
    <property type="protein sequence ID" value="MYL35007.1"/>
    <property type="molecule type" value="Genomic_DNA"/>
</dbReference>
<dbReference type="OrthoDB" id="2626097at2"/>
<feature type="transmembrane region" description="Helical" evidence="1">
    <location>
        <begin position="52"/>
        <end position="74"/>
    </location>
</feature>
<sequence length="200" mass="23209">MKIDDRLKYLRKSMTNTTLKNVRADKQELKQKVLNEAEKRKTPFFPWNPRSFIQGAVSIVGVGVLCIFIVYFGLSRNGFWLNEANNPNIEEGTQASVEELNEQLTERSLADKEGAYNIIIVHDGKKNTEAAQKWDVVKNDIFLLEQKQKVDRVDYVVTREYWEAFQLEQFPVALVFNTEELVYETTKPDELIQYINNSAP</sequence>
<evidence type="ECO:0000313" key="3">
    <source>
        <dbReference type="Proteomes" id="UP000468638"/>
    </source>
</evidence>
<reference evidence="2 3" key="1">
    <citation type="submission" date="2019-11" db="EMBL/GenBank/DDBJ databases">
        <title>Genome sequences of 17 halophilic strains isolated from different environments.</title>
        <authorList>
            <person name="Furrow R.E."/>
        </authorList>
    </citation>
    <scope>NUCLEOTIDE SEQUENCE [LARGE SCALE GENOMIC DNA]</scope>
    <source>
        <strain evidence="2 3">22514_16_FS</strain>
    </source>
</reference>
<dbReference type="Proteomes" id="UP000468638">
    <property type="component" value="Unassembled WGS sequence"/>
</dbReference>
<evidence type="ECO:0000313" key="2">
    <source>
        <dbReference type="EMBL" id="MYL35007.1"/>
    </source>
</evidence>
<evidence type="ECO:0000256" key="1">
    <source>
        <dbReference type="SAM" id="Phobius"/>
    </source>
</evidence>
<name>A0A6I5A1W1_9BACI</name>
<protein>
    <submittedName>
        <fullName evidence="2">Uncharacterized protein</fullName>
    </submittedName>
</protein>
<proteinExistence type="predicted"/>